<dbReference type="PANTHER" id="PTHR33481">
    <property type="entry name" value="REVERSE TRANSCRIPTASE"/>
    <property type="match status" value="1"/>
</dbReference>
<dbReference type="AlphaFoldDB" id="A0A834RWP1"/>
<accession>A0A834RWP1</accession>
<dbReference type="PANTHER" id="PTHR33481:SF1">
    <property type="entry name" value="ENDONUCLEASE_EXONUCLEASE_PHOSPHATASE DOMAIN-CONTAINING PROTEIN-RELATED"/>
    <property type="match status" value="1"/>
</dbReference>
<protein>
    <recommendedName>
        <fullName evidence="3">RNase H type-1 domain-containing protein</fullName>
    </recommendedName>
</protein>
<dbReference type="KEGG" id="ptrr:90956860"/>
<dbReference type="SUPFAM" id="SSF53098">
    <property type="entry name" value="Ribonuclease H-like"/>
    <property type="match status" value="1"/>
</dbReference>
<gene>
    <name evidence="1" type="ORF">PtrM4_112630</name>
</gene>
<reference evidence="1 2" key="1">
    <citation type="journal article" date="2018" name="BMC Genomics">
        <title>Comparative genomics of the wheat fungal pathogen Pyrenophora tritici-repentis reveals chromosomal variations and genome plasticity.</title>
        <authorList>
            <person name="Moolhuijzen P."/>
            <person name="See P.T."/>
            <person name="Hane J.K."/>
            <person name="Shi G."/>
            <person name="Liu Z."/>
            <person name="Oliver R.P."/>
            <person name="Moffat C.S."/>
        </authorList>
    </citation>
    <scope>NUCLEOTIDE SEQUENCE [LARGE SCALE GENOMIC DNA]</scope>
    <source>
        <strain evidence="1">M4</strain>
    </source>
</reference>
<comment type="caution">
    <text evidence="1">The sequence shown here is derived from an EMBL/GenBank/DDBJ whole genome shotgun (WGS) entry which is preliminary data.</text>
</comment>
<dbReference type="Proteomes" id="UP000245464">
    <property type="component" value="Chromosome 5"/>
</dbReference>
<name>A0A834RWP1_9PLEO</name>
<evidence type="ECO:0008006" key="3">
    <source>
        <dbReference type="Google" id="ProtNLM"/>
    </source>
</evidence>
<dbReference type="EMBL" id="NQIK02000005">
    <property type="protein sequence ID" value="KAF7571261.1"/>
    <property type="molecule type" value="Genomic_DNA"/>
</dbReference>
<evidence type="ECO:0000313" key="1">
    <source>
        <dbReference type="EMBL" id="KAF7571261.1"/>
    </source>
</evidence>
<evidence type="ECO:0000313" key="2">
    <source>
        <dbReference type="Proteomes" id="UP000245464"/>
    </source>
</evidence>
<proteinExistence type="predicted"/>
<dbReference type="InterPro" id="IPR012337">
    <property type="entry name" value="RNaseH-like_sf"/>
</dbReference>
<dbReference type="GeneID" id="90956860"/>
<organism evidence="1 2">
    <name type="scientific">Pyrenophora tritici-repentis</name>
    <dbReference type="NCBI Taxonomy" id="45151"/>
    <lineage>
        <taxon>Eukaryota</taxon>
        <taxon>Fungi</taxon>
        <taxon>Dikarya</taxon>
        <taxon>Ascomycota</taxon>
        <taxon>Pezizomycotina</taxon>
        <taxon>Dothideomycetes</taxon>
        <taxon>Pleosporomycetidae</taxon>
        <taxon>Pleosporales</taxon>
        <taxon>Pleosporineae</taxon>
        <taxon>Pleosporaceae</taxon>
        <taxon>Pyrenophora</taxon>
    </lineage>
</organism>
<sequence length="521" mass="58771">MFDIAKTELIHFTAKKERKERSLQLPDNTIVEPKDTIKWLGIHIDNRLSFKEHIATRVSQATKAFHRLGRLANIERGLSPKAVRQLYLACVTSVADYGSQIYWKNQSYATSLLQSLHNLACRKIIGVFRTSPSLPTSIESGLTSPAIRLNTNNRKYASRAHQLSSNHPIQKAITRITNTDKASYKKPNQHRQLYTIVKSIQRETTIAFRPWESLNYKVTVSKKSKEEEAIAHADYILSRSGDNFTAIYSDASQHDKGIGIGVGVVAYSSTHEETFSQKTNIGCSQLVYNGELEGIAQAFEHAAIVAQEGQEIYSRKENNDKESIYPPAVGPGHNDVKGNEKADTLAKEAAKERPTTSTIASLAYLGTEINKIQKTEQLMEYKRYTDRPTKNRSSYSRIFKLNTHTTIKVPKGTPREISSAFYSLKLGHGYFNSYLKRFNKRDCNLCICYKPQTPQHLLLDCKQYKAHRNTLKEAIPHRPITLPLLLQTKTGIKATLAFIASTGIGTRKWHLGQTTEQTDTV</sequence>
<dbReference type="RefSeq" id="XP_065962456.1">
    <property type="nucleotide sequence ID" value="XM_066108007.1"/>
</dbReference>